<accession>M1URA0</accession>
<keyword evidence="7" id="KW-0949">S-adenosyl-L-methionine</keyword>
<evidence type="ECO:0000256" key="1">
    <source>
        <dbReference type="ARBA" id="ARBA00004496"/>
    </source>
</evidence>
<dbReference type="InterPro" id="IPR000682">
    <property type="entry name" value="PCMT"/>
</dbReference>
<evidence type="ECO:0000256" key="4">
    <source>
        <dbReference type="ARBA" id="ARBA00022490"/>
    </source>
</evidence>
<dbReference type="EMBL" id="AP006491">
    <property type="protein sequence ID" value="BAM80131.1"/>
    <property type="molecule type" value="Genomic_DNA"/>
</dbReference>
<dbReference type="GeneID" id="16993674"/>
<keyword evidence="4" id="KW-0963">Cytoplasm</keyword>
<comment type="similarity">
    <text evidence="2">Belongs to the methyltransferase superfamily. L-isoaspartyl/D-aspartyl protein methyltransferase family.</text>
</comment>
<dbReference type="GO" id="GO:0005737">
    <property type="term" value="C:cytoplasm"/>
    <property type="evidence" value="ECO:0007669"/>
    <property type="project" value="TreeGrafter"/>
</dbReference>
<reference evidence="9 10" key="2">
    <citation type="journal article" date="2007" name="BMC Biol.">
        <title>A 100%-complete sequence reveals unusually simple genomic features in the hot-spring red alga Cyanidioschyzon merolae.</title>
        <authorList>
            <person name="Nozaki H."/>
            <person name="Takano H."/>
            <person name="Misumi O."/>
            <person name="Terasawa K."/>
            <person name="Matsuzaki M."/>
            <person name="Maruyama S."/>
            <person name="Nishida K."/>
            <person name="Yagisawa F."/>
            <person name="Yoshida Y."/>
            <person name="Fujiwara T."/>
            <person name="Takio S."/>
            <person name="Tamura K."/>
            <person name="Chung S.J."/>
            <person name="Nakamura S."/>
            <person name="Kuroiwa H."/>
            <person name="Tanaka K."/>
            <person name="Sato N."/>
            <person name="Kuroiwa T."/>
        </authorList>
    </citation>
    <scope>NUCLEOTIDE SEQUENCE [LARGE SCALE GENOMIC DNA]</scope>
    <source>
        <strain evidence="9 10">10D</strain>
    </source>
</reference>
<dbReference type="Pfam" id="PF01135">
    <property type="entry name" value="PCMT"/>
    <property type="match status" value="1"/>
</dbReference>
<evidence type="ECO:0000256" key="8">
    <source>
        <dbReference type="SAM" id="MobiDB-lite"/>
    </source>
</evidence>
<evidence type="ECO:0000313" key="10">
    <source>
        <dbReference type="Proteomes" id="UP000007014"/>
    </source>
</evidence>
<proteinExistence type="inferred from homology"/>
<sequence length="435" mass="47949">MLIRWLWCSASTSAFLSVQHPHLFKQRWFHAQQRSWSLVSRTRRTLCLDLRLRRLLEANRTLRLVGSVLGGLALVLHTGAPPVLRGSDHHATGSLGFVVKRTRNMAWRASGHTNAELVHNLKRLGLIESPVVEKAFLAVDRKYFVPVGRPASVSLSTPSTSGQQQQQQQQQQHMEPSASATAQVRDASAPQPPAANAPLGVFPGRQHEERDEFAQNDPYEDSPQYIGYYATISAPHIQAMCAELLRSHIGRPGARVLDVGSGTGYLTAIFAKLGEFTLQLSDATEDIAAPTPATTRALLPRVFGIDHVRPLVEASLQNIRLSNPELIDEQRVAFKADDGRLGWPEYAPFDAIHVGAAADVVPRALLEQLKPGGRMVIPIGPEGGDQKLVAIDRDETDPSKYIQKDITGVRYVPLCDLAYQWQGALNADTEEEEKL</sequence>
<evidence type="ECO:0000256" key="6">
    <source>
        <dbReference type="ARBA" id="ARBA00022679"/>
    </source>
</evidence>
<feature type="region of interest" description="Disordered" evidence="8">
    <location>
        <begin position="154"/>
        <end position="202"/>
    </location>
</feature>
<dbReference type="GO" id="GO:0004719">
    <property type="term" value="F:protein-L-isoaspartate (D-aspartate) O-methyltransferase activity"/>
    <property type="evidence" value="ECO:0007669"/>
    <property type="project" value="InterPro"/>
</dbReference>
<dbReference type="InterPro" id="IPR029063">
    <property type="entry name" value="SAM-dependent_MTases_sf"/>
</dbReference>
<evidence type="ECO:0000256" key="2">
    <source>
        <dbReference type="ARBA" id="ARBA00005369"/>
    </source>
</evidence>
<dbReference type="Gene3D" id="3.40.50.150">
    <property type="entry name" value="Vaccinia Virus protein VP39"/>
    <property type="match status" value="2"/>
</dbReference>
<dbReference type="PROSITE" id="PS01279">
    <property type="entry name" value="PCMT"/>
    <property type="match status" value="1"/>
</dbReference>
<name>M1URA0_CYAM1</name>
<dbReference type="AlphaFoldDB" id="M1URA0"/>
<organism evidence="9 10">
    <name type="scientific">Cyanidioschyzon merolae (strain NIES-3377 / 10D)</name>
    <name type="common">Unicellular red alga</name>
    <dbReference type="NCBI Taxonomy" id="280699"/>
    <lineage>
        <taxon>Eukaryota</taxon>
        <taxon>Rhodophyta</taxon>
        <taxon>Bangiophyceae</taxon>
        <taxon>Cyanidiales</taxon>
        <taxon>Cyanidiaceae</taxon>
        <taxon>Cyanidioschyzon</taxon>
    </lineage>
</organism>
<dbReference type="Gramene" id="CMI267CT">
    <property type="protein sequence ID" value="CMI267CT"/>
    <property type="gene ID" value="CMI267C"/>
</dbReference>
<evidence type="ECO:0000256" key="5">
    <source>
        <dbReference type="ARBA" id="ARBA00022603"/>
    </source>
</evidence>
<feature type="compositionally biased region" description="Low complexity" evidence="8">
    <location>
        <begin position="163"/>
        <end position="172"/>
    </location>
</feature>
<dbReference type="PANTHER" id="PTHR11579:SF0">
    <property type="entry name" value="PROTEIN-L-ISOASPARTATE(D-ASPARTATE) O-METHYLTRANSFERASE"/>
    <property type="match status" value="1"/>
</dbReference>
<dbReference type="STRING" id="280699.M1URA0"/>
<keyword evidence="6" id="KW-0808">Transferase</keyword>
<dbReference type="eggNOG" id="KOG1661">
    <property type="taxonomic scope" value="Eukaryota"/>
</dbReference>
<reference evidence="9 10" key="1">
    <citation type="journal article" date="2004" name="Nature">
        <title>Genome sequence of the ultrasmall unicellular red alga Cyanidioschyzon merolae 10D.</title>
        <authorList>
            <person name="Matsuzaki M."/>
            <person name="Misumi O."/>
            <person name="Shin-i T."/>
            <person name="Maruyama S."/>
            <person name="Takahara M."/>
            <person name="Miyagishima S."/>
            <person name="Mori T."/>
            <person name="Nishida K."/>
            <person name="Yagisawa F."/>
            <person name="Nishida K."/>
            <person name="Yoshida Y."/>
            <person name="Nishimura Y."/>
            <person name="Nakao S."/>
            <person name="Kobayashi T."/>
            <person name="Momoyama Y."/>
            <person name="Higashiyama T."/>
            <person name="Minoda A."/>
            <person name="Sano M."/>
            <person name="Nomoto H."/>
            <person name="Oishi K."/>
            <person name="Hayashi H."/>
            <person name="Ohta F."/>
            <person name="Nishizaka S."/>
            <person name="Haga S."/>
            <person name="Miura S."/>
            <person name="Morishita T."/>
            <person name="Kabeya Y."/>
            <person name="Terasawa K."/>
            <person name="Suzuki Y."/>
            <person name="Ishii Y."/>
            <person name="Asakawa S."/>
            <person name="Takano H."/>
            <person name="Ohta N."/>
            <person name="Kuroiwa H."/>
            <person name="Tanaka K."/>
            <person name="Shimizu N."/>
            <person name="Sugano S."/>
            <person name="Sato N."/>
            <person name="Nozaki H."/>
            <person name="Ogasawara N."/>
            <person name="Kohara Y."/>
            <person name="Kuroiwa T."/>
        </authorList>
    </citation>
    <scope>NUCLEOTIDE SEQUENCE [LARGE SCALE GENOMIC DNA]</scope>
    <source>
        <strain evidence="9 10">10D</strain>
    </source>
</reference>
<dbReference type="RefSeq" id="XP_005536417.1">
    <property type="nucleotide sequence ID" value="XM_005536360.1"/>
</dbReference>
<comment type="subcellular location">
    <subcellularLocation>
        <location evidence="1">Cytoplasm</location>
    </subcellularLocation>
</comment>
<evidence type="ECO:0000256" key="7">
    <source>
        <dbReference type="ARBA" id="ARBA00022691"/>
    </source>
</evidence>
<keyword evidence="10" id="KW-1185">Reference proteome</keyword>
<dbReference type="OrthoDB" id="73890at2759"/>
<evidence type="ECO:0000256" key="3">
    <source>
        <dbReference type="ARBA" id="ARBA00011890"/>
    </source>
</evidence>
<dbReference type="HOGENOM" id="CLU_630678_0_0_1"/>
<dbReference type="SUPFAM" id="SSF53335">
    <property type="entry name" value="S-adenosyl-L-methionine-dependent methyltransferases"/>
    <property type="match status" value="1"/>
</dbReference>
<gene>
    <name evidence="9" type="ORF">CYME_CMI267C</name>
</gene>
<keyword evidence="5" id="KW-0489">Methyltransferase</keyword>
<dbReference type="CDD" id="cd02440">
    <property type="entry name" value="AdoMet_MTases"/>
    <property type="match status" value="1"/>
</dbReference>
<protein>
    <recommendedName>
        <fullName evidence="3">protein-L-isoaspartate(D-aspartate) O-methyltransferase</fullName>
        <ecNumber evidence="3">2.1.1.77</ecNumber>
    </recommendedName>
</protein>
<dbReference type="Proteomes" id="UP000007014">
    <property type="component" value="Chromosome 9"/>
</dbReference>
<dbReference type="EC" id="2.1.1.77" evidence="3"/>
<evidence type="ECO:0000313" key="9">
    <source>
        <dbReference type="EMBL" id="BAM80131.1"/>
    </source>
</evidence>
<dbReference type="PANTHER" id="PTHR11579">
    <property type="entry name" value="PROTEIN-L-ISOASPARTATE O-METHYLTRANSFERASE"/>
    <property type="match status" value="1"/>
</dbReference>
<dbReference type="KEGG" id="cme:CYME_CMI267C"/>